<dbReference type="PANTHER" id="PTHR30383">
    <property type="entry name" value="THIOESTERASE 1/PROTEASE 1/LYSOPHOSPHOLIPASE L1"/>
    <property type="match status" value="1"/>
</dbReference>
<dbReference type="OrthoDB" id="2513075at2"/>
<keyword evidence="3" id="KW-1185">Reference proteome</keyword>
<evidence type="ECO:0000313" key="3">
    <source>
        <dbReference type="Proteomes" id="UP000014113"/>
    </source>
</evidence>
<dbReference type="eggNOG" id="COG2755">
    <property type="taxonomic scope" value="Bacteria"/>
</dbReference>
<evidence type="ECO:0000259" key="1">
    <source>
        <dbReference type="Pfam" id="PF13472"/>
    </source>
</evidence>
<dbReference type="STRING" id="1121865.OMW_02200"/>
<dbReference type="Pfam" id="PF13472">
    <property type="entry name" value="Lipase_GDSL_2"/>
    <property type="match status" value="1"/>
</dbReference>
<dbReference type="Proteomes" id="UP000014113">
    <property type="component" value="Unassembled WGS sequence"/>
</dbReference>
<feature type="domain" description="SGNH hydrolase-type esterase" evidence="1">
    <location>
        <begin position="39"/>
        <end position="205"/>
    </location>
</feature>
<dbReference type="InterPro" id="IPR013830">
    <property type="entry name" value="SGNH_hydro"/>
</dbReference>
<dbReference type="PANTHER" id="PTHR30383:SF5">
    <property type="entry name" value="SGNH HYDROLASE-TYPE ESTERASE DOMAIN-CONTAINING PROTEIN"/>
    <property type="match status" value="1"/>
</dbReference>
<evidence type="ECO:0000313" key="2">
    <source>
        <dbReference type="EMBL" id="EOW87789.1"/>
    </source>
</evidence>
<dbReference type="GO" id="GO:0004622">
    <property type="term" value="F:phosphatidylcholine lysophospholipase activity"/>
    <property type="evidence" value="ECO:0007669"/>
    <property type="project" value="TreeGrafter"/>
</dbReference>
<organism evidence="2 3">
    <name type="scientific">Enterococcus columbae DSM 7374 = ATCC 51263</name>
    <dbReference type="NCBI Taxonomy" id="1121865"/>
    <lineage>
        <taxon>Bacteria</taxon>
        <taxon>Bacillati</taxon>
        <taxon>Bacillota</taxon>
        <taxon>Bacilli</taxon>
        <taxon>Lactobacillales</taxon>
        <taxon>Enterococcaceae</taxon>
        <taxon>Enterococcus</taxon>
    </lineage>
</organism>
<protein>
    <recommendedName>
        <fullName evidence="1">SGNH hydrolase-type esterase domain-containing protein</fullName>
    </recommendedName>
</protein>
<dbReference type="PATRIC" id="fig|1121865.3.peg.2144"/>
<name>S0KCA4_9ENTE</name>
<reference evidence="2 3" key="1">
    <citation type="submission" date="2013-03" db="EMBL/GenBank/DDBJ databases">
        <title>The Genome Sequence of Enterococcus columbae ATCC_51263 (PacBio/Illumina hybrid assembly).</title>
        <authorList>
            <consortium name="The Broad Institute Genomics Platform"/>
            <consortium name="The Broad Institute Genome Sequencing Center for Infectious Disease"/>
            <person name="Earl A."/>
            <person name="Russ C."/>
            <person name="Gilmore M."/>
            <person name="Surin D."/>
            <person name="Walker B."/>
            <person name="Young S."/>
            <person name="Zeng Q."/>
            <person name="Gargeya S."/>
            <person name="Fitzgerald M."/>
            <person name="Haas B."/>
            <person name="Abouelleil A."/>
            <person name="Allen A.W."/>
            <person name="Alvarado L."/>
            <person name="Arachchi H.M."/>
            <person name="Berlin A.M."/>
            <person name="Chapman S.B."/>
            <person name="Gainer-Dewar J."/>
            <person name="Goldberg J."/>
            <person name="Griggs A."/>
            <person name="Gujja S."/>
            <person name="Hansen M."/>
            <person name="Howarth C."/>
            <person name="Imamovic A."/>
            <person name="Ireland A."/>
            <person name="Larimer J."/>
            <person name="McCowan C."/>
            <person name="Murphy C."/>
            <person name="Pearson M."/>
            <person name="Poon T.W."/>
            <person name="Priest M."/>
            <person name="Roberts A."/>
            <person name="Saif S."/>
            <person name="Shea T."/>
            <person name="Sisk P."/>
            <person name="Sykes S."/>
            <person name="Wortman J."/>
            <person name="Nusbaum C."/>
            <person name="Birren B."/>
        </authorList>
    </citation>
    <scope>NUCLEOTIDE SEQUENCE [LARGE SCALE GENOMIC DNA]</scope>
    <source>
        <strain evidence="2 3">ATCC 51263</strain>
    </source>
</reference>
<proteinExistence type="predicted"/>
<dbReference type="InterPro" id="IPR036514">
    <property type="entry name" value="SGNH_hydro_sf"/>
</dbReference>
<accession>S0KCA4</accession>
<comment type="caution">
    <text evidence="2">The sequence shown here is derived from an EMBL/GenBank/DDBJ whole genome shotgun (WGS) entry which is preliminary data.</text>
</comment>
<sequence>MKEGMLYDTNRYQLRSFVLQRMQKIIQQQKRAKALQTVFFGDSIVQYFDLAKYLPELGTCYNCGIAGITSDMLLHFVDEAVIKYQPKQVFLMIGTNDLGDTVMASPRQIALQVKELVEIIQNNLPQAQIFILSCLPCLEALHGYSAQGKGMRSNDLIQMIFKEEQTCIHSTQVHFIQLFHDANNQVYLQASDYTDGLHPNETGYQKISQILLAQYRQILKNQ</sequence>
<dbReference type="InterPro" id="IPR051532">
    <property type="entry name" value="Ester_Hydrolysis_Enzymes"/>
</dbReference>
<dbReference type="EMBL" id="ASWJ01000001">
    <property type="protein sequence ID" value="EOW87789.1"/>
    <property type="molecule type" value="Genomic_DNA"/>
</dbReference>
<gene>
    <name evidence="2" type="ORF">I568_00075</name>
</gene>
<dbReference type="Gene3D" id="3.40.50.1110">
    <property type="entry name" value="SGNH hydrolase"/>
    <property type="match status" value="1"/>
</dbReference>
<dbReference type="AlphaFoldDB" id="S0KCA4"/>
<dbReference type="SUPFAM" id="SSF52266">
    <property type="entry name" value="SGNH hydrolase"/>
    <property type="match status" value="1"/>
</dbReference>
<dbReference type="RefSeq" id="WP_016184296.1">
    <property type="nucleotide sequence ID" value="NZ_JXKI01000019.1"/>
</dbReference>